<dbReference type="SUPFAM" id="SSF143422">
    <property type="entry name" value="Transposase IS200-like"/>
    <property type="match status" value="1"/>
</dbReference>
<evidence type="ECO:0000256" key="2">
    <source>
        <dbReference type="ARBA" id="ARBA00023125"/>
    </source>
</evidence>
<accession>A0A0F6TYG8</accession>
<dbReference type="GO" id="GO:0043565">
    <property type="term" value="F:sequence-specific DNA binding"/>
    <property type="evidence" value="ECO:0007669"/>
    <property type="project" value="TreeGrafter"/>
</dbReference>
<evidence type="ECO:0000259" key="4">
    <source>
        <dbReference type="SMART" id="SM01321"/>
    </source>
</evidence>
<dbReference type="InterPro" id="IPR052715">
    <property type="entry name" value="RAYT_transposase"/>
</dbReference>
<dbReference type="GO" id="GO:0006313">
    <property type="term" value="P:DNA transposition"/>
    <property type="evidence" value="ECO:0007669"/>
    <property type="project" value="InterPro"/>
</dbReference>
<dbReference type="KEGG" id="cama:F384_22680"/>
<dbReference type="FunFam" id="3.30.70.1290:FF:000001">
    <property type="entry name" value="REP-associated tyrosine transposase"/>
    <property type="match status" value="1"/>
</dbReference>
<dbReference type="RefSeq" id="WP_046493977.1">
    <property type="nucleotide sequence ID" value="NZ_CP011132.1"/>
</dbReference>
<reference evidence="5 6" key="1">
    <citation type="journal article" date="2013" name="Appl. Microbiol. Biotechnol.">
        <title>Glycerol assimilation and production of 1,3-propanediol by Citrobacter amalonaticus Y19.</title>
        <authorList>
            <person name="Ainala S.K."/>
            <person name="Ashok S."/>
            <person name="Ko Y."/>
            <person name="Park S."/>
        </authorList>
    </citation>
    <scope>NUCLEOTIDE SEQUENCE [LARGE SCALE GENOMIC DNA]</scope>
    <source>
        <strain evidence="5 6">Y19</strain>
    </source>
</reference>
<gene>
    <name evidence="5" type="ORF">F384_22680</name>
</gene>
<comment type="similarity">
    <text evidence="3">Belongs to the transposase 17 family. RAYT subfamily.</text>
</comment>
<keyword evidence="1" id="KW-0815">Transposition</keyword>
<evidence type="ECO:0000313" key="5">
    <source>
        <dbReference type="EMBL" id="AKE61166.1"/>
    </source>
</evidence>
<dbReference type="EMBL" id="CP011132">
    <property type="protein sequence ID" value="AKE61166.1"/>
    <property type="molecule type" value="Genomic_DNA"/>
</dbReference>
<proteinExistence type="inferred from homology"/>
<dbReference type="Proteomes" id="UP000034085">
    <property type="component" value="Chromosome"/>
</dbReference>
<dbReference type="InterPro" id="IPR036515">
    <property type="entry name" value="Transposase_17_sf"/>
</dbReference>
<evidence type="ECO:0000256" key="1">
    <source>
        <dbReference type="ARBA" id="ARBA00022578"/>
    </source>
</evidence>
<organism evidence="5 6">
    <name type="scientific">Citrobacter amalonaticus Y19</name>
    <dbReference type="NCBI Taxonomy" id="1261127"/>
    <lineage>
        <taxon>Bacteria</taxon>
        <taxon>Pseudomonadati</taxon>
        <taxon>Pseudomonadota</taxon>
        <taxon>Gammaproteobacteria</taxon>
        <taxon>Enterobacterales</taxon>
        <taxon>Enterobacteriaceae</taxon>
        <taxon>Citrobacter</taxon>
    </lineage>
</organism>
<dbReference type="OrthoDB" id="9794403at2"/>
<name>A0A0F6TYG8_CITAM</name>
<protein>
    <recommendedName>
        <fullName evidence="4">Transposase IS200-like domain-containing protein</fullName>
    </recommendedName>
</protein>
<dbReference type="PANTHER" id="PTHR36966:SF1">
    <property type="entry name" value="REP-ASSOCIATED TYROSINE TRANSPOSASE"/>
    <property type="match status" value="1"/>
</dbReference>
<sequence length="163" mass="19874">MSDYRRNYINGGTWFFTVNLRNRRSDLLTTQITVLREAIWRVKRSKPFQINAWVVLPEHMHCIWTLPDNEYDFSARWRAIKKTFSKSLALRQAWQPRFWEHTIRDQNDYQRHVDYIYINPVKHGWVTQVKNWPYSTFHRDVKRGLYPQEWANDMASLQAGERV</sequence>
<evidence type="ECO:0000256" key="3">
    <source>
        <dbReference type="ARBA" id="ARBA00061320"/>
    </source>
</evidence>
<keyword evidence="2" id="KW-0238">DNA-binding</keyword>
<dbReference type="PATRIC" id="fig|1261127.3.peg.4704"/>
<feature type="domain" description="Transposase IS200-like" evidence="4">
    <location>
        <begin position="9"/>
        <end position="119"/>
    </location>
</feature>
<dbReference type="Gene3D" id="3.30.70.1290">
    <property type="entry name" value="Transposase IS200-like"/>
    <property type="match status" value="1"/>
</dbReference>
<dbReference type="PANTHER" id="PTHR36966">
    <property type="entry name" value="REP-ASSOCIATED TYROSINE TRANSPOSASE"/>
    <property type="match status" value="1"/>
</dbReference>
<evidence type="ECO:0000313" key="6">
    <source>
        <dbReference type="Proteomes" id="UP000034085"/>
    </source>
</evidence>
<dbReference type="SMART" id="SM01321">
    <property type="entry name" value="Y1_Tnp"/>
    <property type="match status" value="1"/>
</dbReference>
<dbReference type="InterPro" id="IPR002686">
    <property type="entry name" value="Transposase_17"/>
</dbReference>
<dbReference type="NCBIfam" id="NF047646">
    <property type="entry name" value="REP_Tyr_transpos"/>
    <property type="match status" value="1"/>
</dbReference>
<dbReference type="AlphaFoldDB" id="A0A0F6TYG8"/>
<dbReference type="GO" id="GO:0004803">
    <property type="term" value="F:transposase activity"/>
    <property type="evidence" value="ECO:0007669"/>
    <property type="project" value="InterPro"/>
</dbReference>
<dbReference type="HOGENOM" id="CLU_068226_6_0_6"/>